<keyword evidence="5" id="KW-0949">S-adenosyl-L-methionine</keyword>
<evidence type="ECO:0000256" key="5">
    <source>
        <dbReference type="ARBA" id="ARBA00022691"/>
    </source>
</evidence>
<keyword evidence="3" id="KW-0489">Methyltransferase</keyword>
<evidence type="ECO:0000256" key="4">
    <source>
        <dbReference type="ARBA" id="ARBA00022679"/>
    </source>
</evidence>
<keyword evidence="7" id="KW-1185">Reference proteome</keyword>
<accession>A0A2T9ZIR7</accession>
<protein>
    <recommendedName>
        <fullName evidence="2">carnosine N-methyltransferase</fullName>
        <ecNumber evidence="2">2.1.1.22</ecNumber>
    </recommendedName>
</protein>
<dbReference type="EMBL" id="MBFS01000114">
    <property type="protein sequence ID" value="PVV04506.1"/>
    <property type="molecule type" value="Genomic_DNA"/>
</dbReference>
<comment type="similarity">
    <text evidence="1">Belongs to the carnosine N-methyltransferase family.</text>
</comment>
<dbReference type="PANTHER" id="PTHR12303:SF6">
    <property type="entry name" value="CARNOSINE N-METHYLTRANSFERASE"/>
    <property type="match status" value="1"/>
</dbReference>
<proteinExistence type="inferred from homology"/>
<comment type="caution">
    <text evidence="6">The sequence shown here is derived from an EMBL/GenBank/DDBJ whole genome shotgun (WGS) entry which is preliminary data.</text>
</comment>
<dbReference type="Proteomes" id="UP000245609">
    <property type="component" value="Unassembled WGS sequence"/>
</dbReference>
<sequence length="120" mass="13541">MSSEDQLRSVKVPDVAPVELLSSIQGNFSMTSGDFVETYQNDTGNWNAIVSCFFLDTANNPLTYLETIYNALKPGGIWINIGPLLWHFENDPNKVSIELTFDELILIIKKIGFTIDYEHP</sequence>
<name>A0A2T9ZIR7_9FUNG</name>
<dbReference type="OrthoDB" id="978at2759"/>
<evidence type="ECO:0000313" key="7">
    <source>
        <dbReference type="Proteomes" id="UP000245609"/>
    </source>
</evidence>
<dbReference type="Pfam" id="PF07942">
    <property type="entry name" value="CARME"/>
    <property type="match status" value="1"/>
</dbReference>
<gene>
    <name evidence="6" type="ORF">BB560_000990</name>
</gene>
<keyword evidence="4" id="KW-0808">Transferase</keyword>
<organism evidence="6 7">
    <name type="scientific">Smittium megazygosporum</name>
    <dbReference type="NCBI Taxonomy" id="133381"/>
    <lineage>
        <taxon>Eukaryota</taxon>
        <taxon>Fungi</taxon>
        <taxon>Fungi incertae sedis</taxon>
        <taxon>Zoopagomycota</taxon>
        <taxon>Kickxellomycotina</taxon>
        <taxon>Harpellomycetes</taxon>
        <taxon>Harpellales</taxon>
        <taxon>Legeriomycetaceae</taxon>
        <taxon>Smittium</taxon>
    </lineage>
</organism>
<dbReference type="STRING" id="133381.A0A2T9ZIR7"/>
<evidence type="ECO:0000256" key="3">
    <source>
        <dbReference type="ARBA" id="ARBA00022603"/>
    </source>
</evidence>
<dbReference type="PANTHER" id="PTHR12303">
    <property type="entry name" value="CARNOSINE N-METHYLTRANSFERASE"/>
    <property type="match status" value="1"/>
</dbReference>
<dbReference type="SMART" id="SM01296">
    <property type="entry name" value="N2227"/>
    <property type="match status" value="1"/>
</dbReference>
<dbReference type="GO" id="GO:0032259">
    <property type="term" value="P:methylation"/>
    <property type="evidence" value="ECO:0007669"/>
    <property type="project" value="UniProtKB-KW"/>
</dbReference>
<dbReference type="InterPro" id="IPR029063">
    <property type="entry name" value="SAM-dependent_MTases_sf"/>
</dbReference>
<evidence type="ECO:0000313" key="6">
    <source>
        <dbReference type="EMBL" id="PVV04506.1"/>
    </source>
</evidence>
<dbReference type="AlphaFoldDB" id="A0A2T9ZIR7"/>
<dbReference type="InterPro" id="IPR012901">
    <property type="entry name" value="CARME"/>
</dbReference>
<dbReference type="EC" id="2.1.1.22" evidence="2"/>
<evidence type="ECO:0000256" key="2">
    <source>
        <dbReference type="ARBA" id="ARBA00012003"/>
    </source>
</evidence>
<evidence type="ECO:0000256" key="1">
    <source>
        <dbReference type="ARBA" id="ARBA00010086"/>
    </source>
</evidence>
<dbReference type="GO" id="GO:0030735">
    <property type="term" value="F:carnosine N-methyltransferase activity"/>
    <property type="evidence" value="ECO:0007669"/>
    <property type="project" value="UniProtKB-EC"/>
</dbReference>
<dbReference type="Gene3D" id="3.40.50.150">
    <property type="entry name" value="Vaccinia Virus protein VP39"/>
    <property type="match status" value="1"/>
</dbReference>
<dbReference type="SUPFAM" id="SSF53335">
    <property type="entry name" value="S-adenosyl-L-methionine-dependent methyltransferases"/>
    <property type="match status" value="1"/>
</dbReference>
<reference evidence="6 7" key="1">
    <citation type="journal article" date="2018" name="MBio">
        <title>Comparative Genomics Reveals the Core Gene Toolbox for the Fungus-Insect Symbiosis.</title>
        <authorList>
            <person name="Wang Y."/>
            <person name="Stata M."/>
            <person name="Wang W."/>
            <person name="Stajich J.E."/>
            <person name="White M.M."/>
            <person name="Moncalvo J.M."/>
        </authorList>
    </citation>
    <scope>NUCLEOTIDE SEQUENCE [LARGE SCALE GENOMIC DNA]</scope>
    <source>
        <strain evidence="6 7">SC-DP-2</strain>
    </source>
</reference>